<reference evidence="2" key="1">
    <citation type="submission" date="2023-07" db="EMBL/GenBank/DDBJ databases">
        <title>30 novel species of actinomycetes from the DSMZ collection.</title>
        <authorList>
            <person name="Nouioui I."/>
        </authorList>
    </citation>
    <scope>NUCLEOTIDE SEQUENCE [LARGE SCALE GENOMIC DNA]</scope>
    <source>
        <strain evidence="2">DSM 41886</strain>
    </source>
</reference>
<comment type="caution">
    <text evidence="1">The sequence shown here is derived from an EMBL/GenBank/DDBJ whole genome shotgun (WGS) entry which is preliminary data.</text>
</comment>
<dbReference type="EMBL" id="JAVREV010000093">
    <property type="protein sequence ID" value="MDT0447455.1"/>
    <property type="molecule type" value="Genomic_DNA"/>
</dbReference>
<evidence type="ECO:0000313" key="2">
    <source>
        <dbReference type="Proteomes" id="UP001183615"/>
    </source>
</evidence>
<organism evidence="1 2">
    <name type="scientific">Streptomyces johnsoniae</name>
    <dbReference type="NCBI Taxonomy" id="3075532"/>
    <lineage>
        <taxon>Bacteria</taxon>
        <taxon>Bacillati</taxon>
        <taxon>Actinomycetota</taxon>
        <taxon>Actinomycetes</taxon>
        <taxon>Kitasatosporales</taxon>
        <taxon>Streptomycetaceae</taxon>
        <taxon>Streptomyces</taxon>
    </lineage>
</organism>
<gene>
    <name evidence="1" type="ORF">RM779_33420</name>
</gene>
<protein>
    <submittedName>
        <fullName evidence="1">AIM24 family protein</fullName>
    </submittedName>
</protein>
<feature type="non-terminal residue" evidence="1">
    <location>
        <position position="34"/>
    </location>
</feature>
<evidence type="ECO:0000313" key="1">
    <source>
        <dbReference type="EMBL" id="MDT0447455.1"/>
    </source>
</evidence>
<accession>A0ABU2SHA7</accession>
<keyword evidence="2" id="KW-1185">Reference proteome</keyword>
<sequence length="34" mass="3616">MNQHLSGYAPTPVTARMENHGSAMLKVAMATGQD</sequence>
<dbReference type="Proteomes" id="UP001183615">
    <property type="component" value="Unassembled WGS sequence"/>
</dbReference>
<proteinExistence type="predicted"/>
<name>A0ABU2SHA7_9ACTN</name>